<accession>A0A0F9SL25</accession>
<name>A0A0F9SL25_9ZZZZ</name>
<feature type="non-terminal residue" evidence="1">
    <location>
        <position position="1"/>
    </location>
</feature>
<dbReference type="EMBL" id="LAZR01000466">
    <property type="protein sequence ID" value="KKN67749.1"/>
    <property type="molecule type" value="Genomic_DNA"/>
</dbReference>
<protein>
    <submittedName>
        <fullName evidence="1">Uncharacterized protein</fullName>
    </submittedName>
</protein>
<comment type="caution">
    <text evidence="1">The sequence shown here is derived from an EMBL/GenBank/DDBJ whole genome shotgun (WGS) entry which is preliminary data.</text>
</comment>
<proteinExistence type="predicted"/>
<organism evidence="1">
    <name type="scientific">marine sediment metagenome</name>
    <dbReference type="NCBI Taxonomy" id="412755"/>
    <lineage>
        <taxon>unclassified sequences</taxon>
        <taxon>metagenomes</taxon>
        <taxon>ecological metagenomes</taxon>
    </lineage>
</organism>
<gene>
    <name evidence="1" type="ORF">LCGC14_0457820</name>
</gene>
<evidence type="ECO:0000313" key="1">
    <source>
        <dbReference type="EMBL" id="KKN67749.1"/>
    </source>
</evidence>
<sequence>SWPMRIGEDADERALTADEIIEQVARKARP</sequence>
<reference evidence="1" key="1">
    <citation type="journal article" date="2015" name="Nature">
        <title>Complex archaea that bridge the gap between prokaryotes and eukaryotes.</title>
        <authorList>
            <person name="Spang A."/>
            <person name="Saw J.H."/>
            <person name="Jorgensen S.L."/>
            <person name="Zaremba-Niedzwiedzka K."/>
            <person name="Martijn J."/>
            <person name="Lind A.E."/>
            <person name="van Eijk R."/>
            <person name="Schleper C."/>
            <person name="Guy L."/>
            <person name="Ettema T.J."/>
        </authorList>
    </citation>
    <scope>NUCLEOTIDE SEQUENCE</scope>
</reference>
<dbReference type="AlphaFoldDB" id="A0A0F9SL25"/>